<dbReference type="PANTHER" id="PTHR22954">
    <property type="entry name" value="RETROVIRAL PROTEASE-RELATED"/>
    <property type="match status" value="1"/>
</dbReference>
<dbReference type="GeneID" id="126882616"/>
<accession>A0ABM5K032</accession>
<sequence length="223" mass="25717">MDALKREIGTCKSSFERNVNWISNFLESQTDTFELSHRRTHLINAFNNYNDICNKIDTHKNADMHTENREEVENKHFSAMSRIDGKLAQFSKVNSSPSVPSQYQHGNHANFNVRLPPVSVPIYHGEPSKWVSFYQLFSSIIKDNQTLTKAQKLIYLKSSLRGEPLNLIDSLDVTNENFDLAIDILERKYDNCLAIINSHINLIIDFPTLTRSNYRSLVILQTI</sequence>
<dbReference type="Pfam" id="PF03564">
    <property type="entry name" value="DUF1759"/>
    <property type="match status" value="1"/>
</dbReference>
<evidence type="ECO:0000313" key="2">
    <source>
        <dbReference type="Proteomes" id="UP001652700"/>
    </source>
</evidence>
<evidence type="ECO:0000313" key="1">
    <source>
        <dbReference type="EnsemblMetazoa" id="XP_050503546.1"/>
    </source>
</evidence>
<dbReference type="Proteomes" id="UP001652700">
    <property type="component" value="Unplaced"/>
</dbReference>
<proteinExistence type="predicted"/>
<reference evidence="1" key="1">
    <citation type="submission" date="2025-05" db="UniProtKB">
        <authorList>
            <consortium name="EnsemblMetazoa"/>
        </authorList>
    </citation>
    <scope>IDENTIFICATION</scope>
</reference>
<dbReference type="EnsemblMetazoa" id="XM_050647589.1">
    <property type="protein sequence ID" value="XP_050503546.1"/>
    <property type="gene ID" value="LOC126882616"/>
</dbReference>
<protein>
    <submittedName>
        <fullName evidence="1">Uncharacterized protein</fullName>
    </submittedName>
</protein>
<dbReference type="RefSeq" id="XP_050503546.1">
    <property type="nucleotide sequence ID" value="XM_050647589.1"/>
</dbReference>
<name>A0ABM5K032_DIAVI</name>
<keyword evidence="2" id="KW-1185">Reference proteome</keyword>
<dbReference type="InterPro" id="IPR005312">
    <property type="entry name" value="DUF1759"/>
</dbReference>
<dbReference type="PANTHER" id="PTHR22954:SF3">
    <property type="entry name" value="PROTEIN CBG08539"/>
    <property type="match status" value="1"/>
</dbReference>
<organism evidence="1 2">
    <name type="scientific">Diabrotica virgifera virgifera</name>
    <name type="common">western corn rootworm</name>
    <dbReference type="NCBI Taxonomy" id="50390"/>
    <lineage>
        <taxon>Eukaryota</taxon>
        <taxon>Metazoa</taxon>
        <taxon>Ecdysozoa</taxon>
        <taxon>Arthropoda</taxon>
        <taxon>Hexapoda</taxon>
        <taxon>Insecta</taxon>
        <taxon>Pterygota</taxon>
        <taxon>Neoptera</taxon>
        <taxon>Endopterygota</taxon>
        <taxon>Coleoptera</taxon>
        <taxon>Polyphaga</taxon>
        <taxon>Cucujiformia</taxon>
        <taxon>Chrysomeloidea</taxon>
        <taxon>Chrysomelidae</taxon>
        <taxon>Galerucinae</taxon>
        <taxon>Diabroticina</taxon>
        <taxon>Diabroticites</taxon>
        <taxon>Diabrotica</taxon>
    </lineage>
</organism>